<dbReference type="Gene3D" id="3.30.1950.10">
    <property type="entry name" value="wza like domain"/>
    <property type="match status" value="1"/>
</dbReference>
<evidence type="ECO:0000259" key="5">
    <source>
        <dbReference type="Pfam" id="PF25994"/>
    </source>
</evidence>
<dbReference type="InterPro" id="IPR058781">
    <property type="entry name" value="HH_AprE-like"/>
</dbReference>
<evidence type="ECO:0000256" key="3">
    <source>
        <dbReference type="SAM" id="SignalP"/>
    </source>
</evidence>
<evidence type="ECO:0008006" key="8">
    <source>
        <dbReference type="Google" id="ProtNLM"/>
    </source>
</evidence>
<dbReference type="Pfam" id="PF25994">
    <property type="entry name" value="HH_AprE"/>
    <property type="match status" value="1"/>
</dbReference>
<proteinExistence type="predicted"/>
<feature type="domain" description="AprE-like long alpha-helical hairpin" evidence="5">
    <location>
        <begin position="181"/>
        <end position="359"/>
    </location>
</feature>
<evidence type="ECO:0000259" key="4">
    <source>
        <dbReference type="Pfam" id="PF02563"/>
    </source>
</evidence>
<evidence type="ECO:0000256" key="1">
    <source>
        <dbReference type="ARBA" id="ARBA00022729"/>
    </source>
</evidence>
<dbReference type="PANTHER" id="PTHR33619">
    <property type="entry name" value="POLYSACCHARIDE EXPORT PROTEIN GFCE-RELATED"/>
    <property type="match status" value="1"/>
</dbReference>
<keyword evidence="1 3" id="KW-0732">Signal</keyword>
<dbReference type="AlphaFoldDB" id="A0A2U8W5T6"/>
<sequence>MTHPRPSLRRAARPPAFLALLAALLLAVQAGPAAAVDEGYRLGPQDRLRIKIVEWRPGAGQAVEWEALSDFYSVNASGRLSMPMLGEFVAGGKTTATLADAIGAEMQKRVGMPTRPEVSVEIDTYRPFYILGSVTKPGDYAFRPGITPLQAVGIAGGFYRPTDAGLLRIERDRITAQGLIEQNKLELLRGRVREARLQGETANRVEVKLPPDLGGRDLGSLVADEEAIARSRIDAFNAQMRSSESLKALLDEQIKTLDAKIASQAKQVDISRRELQSYSALTSQGLAITSRQFSLERTVAEAEGRKIDYEMAALTARQDRRKAEQAQMTIQGERQTKLAAELSDTRAGIELARAKVAAQEGLVREATVTAPALVLARDQASEKRKPIFVLTRRDPATETASTTVVTEATTLEPGDVLRVEVPLPQAGEMEERTVRASDRRSSAE</sequence>
<feature type="signal peptide" evidence="3">
    <location>
        <begin position="1"/>
        <end position="35"/>
    </location>
</feature>
<feature type="region of interest" description="Disordered" evidence="2">
    <location>
        <begin position="421"/>
        <end position="444"/>
    </location>
</feature>
<feature type="compositionally biased region" description="Basic and acidic residues" evidence="2">
    <location>
        <begin position="429"/>
        <end position="444"/>
    </location>
</feature>
<keyword evidence="7" id="KW-1185">Reference proteome</keyword>
<evidence type="ECO:0000313" key="7">
    <source>
        <dbReference type="Proteomes" id="UP000245926"/>
    </source>
</evidence>
<dbReference type="InterPro" id="IPR003715">
    <property type="entry name" value="Poly_export_N"/>
</dbReference>
<feature type="domain" description="Polysaccharide export protein N-terminal" evidence="4">
    <location>
        <begin position="35"/>
        <end position="122"/>
    </location>
</feature>
<feature type="chain" id="PRO_5016026017" description="Sugar ABC transporter substrate-binding protein" evidence="3">
    <location>
        <begin position="36"/>
        <end position="444"/>
    </location>
</feature>
<evidence type="ECO:0000313" key="6">
    <source>
        <dbReference type="EMBL" id="AWN41409.1"/>
    </source>
</evidence>
<dbReference type="Gene3D" id="3.10.560.10">
    <property type="entry name" value="Outer membrane lipoprotein wza domain like"/>
    <property type="match status" value="1"/>
</dbReference>
<gene>
    <name evidence="6" type="ORF">DK389_13900</name>
</gene>
<dbReference type="Pfam" id="PF02563">
    <property type="entry name" value="Poly_export"/>
    <property type="match status" value="1"/>
</dbReference>
<organism evidence="6 7">
    <name type="scientific">Methylobacterium durans</name>
    <dbReference type="NCBI Taxonomy" id="2202825"/>
    <lineage>
        <taxon>Bacteria</taxon>
        <taxon>Pseudomonadati</taxon>
        <taxon>Pseudomonadota</taxon>
        <taxon>Alphaproteobacteria</taxon>
        <taxon>Hyphomicrobiales</taxon>
        <taxon>Methylobacteriaceae</taxon>
        <taxon>Methylobacterium</taxon>
    </lineage>
</organism>
<reference evidence="7" key="1">
    <citation type="submission" date="2018-05" db="EMBL/GenBank/DDBJ databases">
        <title>Complete Genome Sequence of Methylobacterium sp. 17SD2-17.</title>
        <authorList>
            <person name="Srinivasan S."/>
        </authorList>
    </citation>
    <scope>NUCLEOTIDE SEQUENCE [LARGE SCALE GENOMIC DNA]</scope>
    <source>
        <strain evidence="7">17SD2-17</strain>
    </source>
</reference>
<dbReference type="PANTHER" id="PTHR33619:SF3">
    <property type="entry name" value="POLYSACCHARIDE EXPORT PROTEIN GFCE-RELATED"/>
    <property type="match status" value="1"/>
</dbReference>
<dbReference type="OrthoDB" id="9798876at2"/>
<dbReference type="InterPro" id="IPR049712">
    <property type="entry name" value="Poly_export"/>
</dbReference>
<accession>A0A2U8W5T6</accession>
<dbReference type="Proteomes" id="UP000245926">
    <property type="component" value="Chromosome"/>
</dbReference>
<protein>
    <recommendedName>
        <fullName evidence="8">Sugar ABC transporter substrate-binding protein</fullName>
    </recommendedName>
</protein>
<dbReference type="KEGG" id="mets:DK389_13900"/>
<name>A0A2U8W5T6_9HYPH</name>
<dbReference type="GO" id="GO:0015159">
    <property type="term" value="F:polysaccharide transmembrane transporter activity"/>
    <property type="evidence" value="ECO:0007669"/>
    <property type="project" value="InterPro"/>
</dbReference>
<dbReference type="EMBL" id="CP029550">
    <property type="protein sequence ID" value="AWN41409.1"/>
    <property type="molecule type" value="Genomic_DNA"/>
</dbReference>
<dbReference type="RefSeq" id="WP_109890399.1">
    <property type="nucleotide sequence ID" value="NZ_CP029550.1"/>
</dbReference>
<evidence type="ECO:0000256" key="2">
    <source>
        <dbReference type="SAM" id="MobiDB-lite"/>
    </source>
</evidence>